<dbReference type="InterPro" id="IPR036736">
    <property type="entry name" value="ACP-like_sf"/>
</dbReference>
<evidence type="ECO:0000256" key="3">
    <source>
        <dbReference type="ARBA" id="ARBA00022450"/>
    </source>
</evidence>
<dbReference type="InterPro" id="IPR020806">
    <property type="entry name" value="PKS_PP-bd"/>
</dbReference>
<dbReference type="InterPro" id="IPR045851">
    <property type="entry name" value="AMP-bd_C_sf"/>
</dbReference>
<keyword evidence="8" id="KW-1185">Reference proteome</keyword>
<dbReference type="FunFam" id="1.10.1200.10:FF:000005">
    <property type="entry name" value="Nonribosomal peptide synthetase 1"/>
    <property type="match status" value="1"/>
</dbReference>
<dbReference type="InterPro" id="IPR006162">
    <property type="entry name" value="Ppantetheine_attach_site"/>
</dbReference>
<dbReference type="Gene3D" id="3.30.300.30">
    <property type="match status" value="1"/>
</dbReference>
<dbReference type="InterPro" id="IPR000873">
    <property type="entry name" value="AMP-dep_synth/lig_dom"/>
</dbReference>
<dbReference type="Pfam" id="PF13193">
    <property type="entry name" value="AMP-binding_C"/>
    <property type="match status" value="1"/>
</dbReference>
<dbReference type="Proteomes" id="UP000003835">
    <property type="component" value="Unassembled WGS sequence"/>
</dbReference>
<name>B4W3U2_9CYAN</name>
<dbReference type="GO" id="GO:0006631">
    <property type="term" value="P:fatty acid metabolic process"/>
    <property type="evidence" value="ECO:0007669"/>
    <property type="project" value="TreeGrafter"/>
</dbReference>
<dbReference type="GO" id="GO:0031956">
    <property type="term" value="F:medium-chain fatty acid-CoA ligase activity"/>
    <property type="evidence" value="ECO:0007669"/>
    <property type="project" value="TreeGrafter"/>
</dbReference>
<keyword evidence="4" id="KW-0597">Phosphoprotein</keyword>
<dbReference type="Pfam" id="PF00550">
    <property type="entry name" value="PP-binding"/>
    <property type="match status" value="1"/>
</dbReference>
<dbReference type="OrthoDB" id="9803968at2"/>
<evidence type="ECO:0000256" key="2">
    <source>
        <dbReference type="ARBA" id="ARBA00006432"/>
    </source>
</evidence>
<dbReference type="RefSeq" id="WP_006105989.1">
    <property type="nucleotide sequence ID" value="NZ_DS989876.1"/>
</dbReference>
<evidence type="ECO:0000256" key="5">
    <source>
        <dbReference type="ARBA" id="ARBA00022598"/>
    </source>
</evidence>
<dbReference type="SMART" id="SM00823">
    <property type="entry name" value="PKS_PP"/>
    <property type="match status" value="1"/>
</dbReference>
<evidence type="ECO:0000256" key="4">
    <source>
        <dbReference type="ARBA" id="ARBA00022553"/>
    </source>
</evidence>
<comment type="similarity">
    <text evidence="2">Belongs to the ATP-dependent AMP-binding enzyme family.</text>
</comment>
<protein>
    <submittedName>
        <fullName evidence="7">AMP-binding enzyme domain protein</fullName>
    </submittedName>
</protein>
<feature type="domain" description="Carrier" evidence="6">
    <location>
        <begin position="513"/>
        <end position="588"/>
    </location>
</feature>
<reference evidence="7 8" key="1">
    <citation type="submission" date="2008-07" db="EMBL/GenBank/DDBJ databases">
        <authorList>
            <person name="Tandeau de Marsac N."/>
            <person name="Ferriera S."/>
            <person name="Johnson J."/>
            <person name="Kravitz S."/>
            <person name="Beeson K."/>
            <person name="Sutton G."/>
            <person name="Rogers Y.-H."/>
            <person name="Friedman R."/>
            <person name="Frazier M."/>
            <person name="Venter J.C."/>
        </authorList>
    </citation>
    <scope>NUCLEOTIDE SEQUENCE [LARGE SCALE GENOMIC DNA]</scope>
    <source>
        <strain evidence="7 8">PCC 7420</strain>
    </source>
</reference>
<dbReference type="SUPFAM" id="SSF56801">
    <property type="entry name" value="Acetyl-CoA synthetase-like"/>
    <property type="match status" value="1"/>
</dbReference>
<gene>
    <name evidence="7" type="ORF">MC7420_4265</name>
</gene>
<evidence type="ECO:0000256" key="1">
    <source>
        <dbReference type="ARBA" id="ARBA00001957"/>
    </source>
</evidence>
<dbReference type="eggNOG" id="COG0318">
    <property type="taxonomic scope" value="Bacteria"/>
</dbReference>
<dbReference type="PROSITE" id="PS00012">
    <property type="entry name" value="PHOSPHOPANTETHEINE"/>
    <property type="match status" value="1"/>
</dbReference>
<dbReference type="SUPFAM" id="SSF47336">
    <property type="entry name" value="ACP-like"/>
    <property type="match status" value="1"/>
</dbReference>
<dbReference type="InterPro" id="IPR009081">
    <property type="entry name" value="PP-bd_ACP"/>
</dbReference>
<keyword evidence="5" id="KW-0436">Ligase</keyword>
<dbReference type="GO" id="GO:0031177">
    <property type="term" value="F:phosphopantetheine binding"/>
    <property type="evidence" value="ECO:0007669"/>
    <property type="project" value="InterPro"/>
</dbReference>
<keyword evidence="3" id="KW-0596">Phosphopantetheine</keyword>
<evidence type="ECO:0000259" key="6">
    <source>
        <dbReference type="PROSITE" id="PS50075"/>
    </source>
</evidence>
<dbReference type="AlphaFoldDB" id="B4W3U2"/>
<evidence type="ECO:0000313" key="7">
    <source>
        <dbReference type="EMBL" id="EDX71078.1"/>
    </source>
</evidence>
<dbReference type="EMBL" id="DS989876">
    <property type="protein sequence ID" value="EDX71078.1"/>
    <property type="molecule type" value="Genomic_DNA"/>
</dbReference>
<evidence type="ECO:0000313" key="8">
    <source>
        <dbReference type="Proteomes" id="UP000003835"/>
    </source>
</evidence>
<dbReference type="PANTHER" id="PTHR43201">
    <property type="entry name" value="ACYL-COA SYNTHETASE"/>
    <property type="match status" value="1"/>
</dbReference>
<dbReference type="HOGENOM" id="CLU_000022_59_0_3"/>
<dbReference type="STRING" id="118168.MC7420_4265"/>
<sequence>MNDQPTTLWQILKAQAAIYPEHLALSSLASPPLTYQHLWELVDQTQRQLRQWGICREQRVVMVAPANSAVTLSLSFAIASSAICIPLNPNFTQSEFLTYLQQLHPQALVIVSNCADAAAKAAVQLDLPIILATPLPNRTGWFQLQETTEIKTQSVLSPPSPEDIAFVFQTSGSTAQPKFVPVTHKGLCYSSSNVKDCLQLGTDDICLNVLPLFHVHGLVTNGVVPLIAGNLICLYGNFEASVFWQWLNQSQATWFSVPPTIHQAILQAAPKITPKLPLQFIRSGSAALSPHVKKELTELLNVPFLEAYGMSEALTITNTPLPPSVDKPGSVGKVVNGNVAIINESGEPLPPQQVGEIAVRGNHVTPGYLDNLEANPTAFINGWFRTGDIGYLDAEGDLFLVGRSKEMINRGGEKISPQEVDAVLLKHPQVLEVATFGISHPSLGEDIAAAVVLKENDVSLQHLRDYLFDHLAPYKIPSQILIVESIPRGTTGKIIRQELAAYFSDKLTPIYATPRTETEVKIAQICSEVLGIETIGLDDNFFALGGHSLLATQVISRLRQAFGIELSFLSFFATPTVAGLSQEIEKSYGVKEDYEEGEI</sequence>
<organism evidence="7 8">
    <name type="scientific">Coleofasciculus chthonoplastes PCC 7420</name>
    <dbReference type="NCBI Taxonomy" id="118168"/>
    <lineage>
        <taxon>Bacteria</taxon>
        <taxon>Bacillati</taxon>
        <taxon>Cyanobacteriota</taxon>
        <taxon>Cyanophyceae</taxon>
        <taxon>Coleofasciculales</taxon>
        <taxon>Coleofasciculaceae</taxon>
        <taxon>Coleofasciculus</taxon>
    </lineage>
</organism>
<dbReference type="PROSITE" id="PS50075">
    <property type="entry name" value="CARRIER"/>
    <property type="match status" value="1"/>
</dbReference>
<dbReference type="Gene3D" id="1.10.1200.10">
    <property type="entry name" value="ACP-like"/>
    <property type="match status" value="1"/>
</dbReference>
<dbReference type="Gene3D" id="3.40.50.12780">
    <property type="entry name" value="N-terminal domain of ligase-like"/>
    <property type="match status" value="1"/>
</dbReference>
<proteinExistence type="inferred from homology"/>
<dbReference type="PANTHER" id="PTHR43201:SF5">
    <property type="entry name" value="MEDIUM-CHAIN ACYL-COA LIGASE ACSF2, MITOCHONDRIAL"/>
    <property type="match status" value="1"/>
</dbReference>
<dbReference type="InterPro" id="IPR025110">
    <property type="entry name" value="AMP-bd_C"/>
</dbReference>
<comment type="cofactor">
    <cofactor evidence="1">
        <name>pantetheine 4'-phosphate</name>
        <dbReference type="ChEBI" id="CHEBI:47942"/>
    </cofactor>
</comment>
<dbReference type="Pfam" id="PF00501">
    <property type="entry name" value="AMP-binding"/>
    <property type="match status" value="1"/>
</dbReference>
<accession>B4W3U2</accession>
<dbReference type="InterPro" id="IPR042099">
    <property type="entry name" value="ANL_N_sf"/>
</dbReference>